<accession>A0A319DIK9</accession>
<sequence length="156" mass="16947">MRAIPFQGSSSTSHFLLFPFHFKQPAPLSTRFALLLYLQLPLSSPPPSPFFPPPLRCLPFPPVVLVITPLSPPTPPETTTPGLDHAIRGSPVPYRRPPRKASPPAPTALDWLGLVVWPPPAPNCATSSFAVYSSGHGFLFLCLIYQIRLPLGAAPH</sequence>
<organism evidence="1 2">
    <name type="scientific">Aspergillus ellipticus CBS 707.79</name>
    <dbReference type="NCBI Taxonomy" id="1448320"/>
    <lineage>
        <taxon>Eukaryota</taxon>
        <taxon>Fungi</taxon>
        <taxon>Dikarya</taxon>
        <taxon>Ascomycota</taxon>
        <taxon>Pezizomycotina</taxon>
        <taxon>Eurotiomycetes</taxon>
        <taxon>Eurotiomycetidae</taxon>
        <taxon>Eurotiales</taxon>
        <taxon>Aspergillaceae</taxon>
        <taxon>Aspergillus</taxon>
        <taxon>Aspergillus subgen. Circumdati</taxon>
    </lineage>
</organism>
<protein>
    <submittedName>
        <fullName evidence="1">Uncharacterized protein</fullName>
    </submittedName>
</protein>
<gene>
    <name evidence="1" type="ORF">BO71DRAFT_133798</name>
</gene>
<dbReference type="EMBL" id="KZ825825">
    <property type="protein sequence ID" value="PYH97351.1"/>
    <property type="molecule type" value="Genomic_DNA"/>
</dbReference>
<dbReference type="VEuPathDB" id="FungiDB:BO71DRAFT_133798"/>
<evidence type="ECO:0000313" key="2">
    <source>
        <dbReference type="Proteomes" id="UP000247810"/>
    </source>
</evidence>
<evidence type="ECO:0000313" key="1">
    <source>
        <dbReference type="EMBL" id="PYH97351.1"/>
    </source>
</evidence>
<reference evidence="1 2" key="1">
    <citation type="submission" date="2018-02" db="EMBL/GenBank/DDBJ databases">
        <title>The genomes of Aspergillus section Nigri reveals drivers in fungal speciation.</title>
        <authorList>
            <consortium name="DOE Joint Genome Institute"/>
            <person name="Vesth T.C."/>
            <person name="Nybo J."/>
            <person name="Theobald S."/>
            <person name="Brandl J."/>
            <person name="Frisvad J.C."/>
            <person name="Nielsen K.F."/>
            <person name="Lyhne E.K."/>
            <person name="Kogle M.E."/>
            <person name="Kuo A."/>
            <person name="Riley R."/>
            <person name="Clum A."/>
            <person name="Nolan M."/>
            <person name="Lipzen A."/>
            <person name="Salamov A."/>
            <person name="Henrissat B."/>
            <person name="Wiebenga A."/>
            <person name="De vries R.P."/>
            <person name="Grigoriev I.V."/>
            <person name="Mortensen U.H."/>
            <person name="Andersen M.R."/>
            <person name="Baker S.E."/>
        </authorList>
    </citation>
    <scope>NUCLEOTIDE SEQUENCE [LARGE SCALE GENOMIC DNA]</scope>
    <source>
        <strain evidence="1 2">CBS 707.79</strain>
    </source>
</reference>
<dbReference type="Proteomes" id="UP000247810">
    <property type="component" value="Unassembled WGS sequence"/>
</dbReference>
<keyword evidence="2" id="KW-1185">Reference proteome</keyword>
<dbReference type="AlphaFoldDB" id="A0A319DIK9"/>
<proteinExistence type="predicted"/>
<name>A0A319DIK9_9EURO</name>